<dbReference type="EMBL" id="PQIB02000009">
    <property type="protein sequence ID" value="RLM99096.1"/>
    <property type="molecule type" value="Genomic_DNA"/>
</dbReference>
<dbReference type="InterPro" id="IPR016283">
    <property type="entry name" value="Glyco_hydro_19"/>
</dbReference>
<feature type="active site" description="Proton donor" evidence="8">
    <location>
        <position position="123"/>
    </location>
</feature>
<evidence type="ECO:0000256" key="3">
    <source>
        <dbReference type="ARBA" id="ARBA00022801"/>
    </source>
</evidence>
<feature type="disulfide bond" evidence="9">
    <location>
        <begin position="153"/>
        <end position="162"/>
    </location>
</feature>
<dbReference type="SUPFAM" id="SSF53955">
    <property type="entry name" value="Lysozyme-like"/>
    <property type="match status" value="2"/>
</dbReference>
<dbReference type="AlphaFoldDB" id="A0A3L6R8E0"/>
<dbReference type="Gene3D" id="1.10.530.10">
    <property type="match status" value="1"/>
</dbReference>
<dbReference type="GO" id="GO:0016998">
    <property type="term" value="P:cell wall macromolecule catabolic process"/>
    <property type="evidence" value="ECO:0007669"/>
    <property type="project" value="InterPro"/>
</dbReference>
<evidence type="ECO:0000256" key="4">
    <source>
        <dbReference type="ARBA" id="ARBA00023157"/>
    </source>
</evidence>
<evidence type="ECO:0000313" key="13">
    <source>
        <dbReference type="Proteomes" id="UP000275267"/>
    </source>
</evidence>
<accession>A0A3L6R8E0</accession>
<evidence type="ECO:0000256" key="9">
    <source>
        <dbReference type="PIRSR" id="PIRSR001060-2"/>
    </source>
</evidence>
<comment type="catalytic activity">
    <reaction evidence="1">
        <text>Random endo-hydrolysis of N-acetyl-beta-D-glucosaminide (1-&gt;4)-beta-linkages in chitin and chitodextrins.</text>
        <dbReference type="EC" id="3.2.1.14"/>
    </reaction>
</comment>
<dbReference type="PANTHER" id="PTHR22595:SF101">
    <property type="entry name" value="CHITINASE"/>
    <property type="match status" value="1"/>
</dbReference>
<comment type="caution">
    <text evidence="12">The sequence shown here is derived from an EMBL/GenBank/DDBJ whole genome shotgun (WGS) entry which is preliminary data.</text>
</comment>
<evidence type="ECO:0000256" key="8">
    <source>
        <dbReference type="PIRSR" id="PIRSR001060-1"/>
    </source>
</evidence>
<dbReference type="GO" id="GO:0006032">
    <property type="term" value="P:chitin catabolic process"/>
    <property type="evidence" value="ECO:0007669"/>
    <property type="project" value="InterPro"/>
</dbReference>
<feature type="disulfide bond" evidence="9">
    <location>
        <begin position="79"/>
        <end position="141"/>
    </location>
</feature>
<evidence type="ECO:0000256" key="7">
    <source>
        <dbReference type="ARBA" id="ARBA00023326"/>
    </source>
</evidence>
<dbReference type="PANTHER" id="PTHR22595">
    <property type="entry name" value="CHITINASE-RELATED"/>
    <property type="match status" value="1"/>
</dbReference>
<reference evidence="13" key="1">
    <citation type="journal article" date="2019" name="Nat. Commun.">
        <title>The genome of broomcorn millet.</title>
        <authorList>
            <person name="Zou C."/>
            <person name="Miki D."/>
            <person name="Li D."/>
            <person name="Tang Q."/>
            <person name="Xiao L."/>
            <person name="Rajput S."/>
            <person name="Deng P."/>
            <person name="Jia W."/>
            <person name="Huang R."/>
            <person name="Zhang M."/>
            <person name="Sun Y."/>
            <person name="Hu J."/>
            <person name="Fu X."/>
            <person name="Schnable P.S."/>
            <person name="Li F."/>
            <person name="Zhang H."/>
            <person name="Feng B."/>
            <person name="Zhu X."/>
            <person name="Liu R."/>
            <person name="Schnable J.C."/>
            <person name="Zhu J.-K."/>
            <person name="Zhang H."/>
        </authorList>
    </citation>
    <scope>NUCLEOTIDE SEQUENCE [LARGE SCALE GENOMIC DNA]</scope>
</reference>
<keyword evidence="6" id="KW-0326">Glycosidase</keyword>
<feature type="disulfide bond" evidence="9">
    <location>
        <begin position="288"/>
        <end position="321"/>
    </location>
</feature>
<evidence type="ECO:0000256" key="2">
    <source>
        <dbReference type="ARBA" id="ARBA00012729"/>
    </source>
</evidence>
<keyword evidence="7" id="KW-0624">Polysaccharide degradation</keyword>
<dbReference type="PROSITE" id="PS00774">
    <property type="entry name" value="CHITINASE_19_2"/>
    <property type="match status" value="1"/>
</dbReference>
<keyword evidence="5" id="KW-0119">Carbohydrate metabolism</keyword>
<dbReference type="CDD" id="cd00325">
    <property type="entry name" value="chitinase_GH19"/>
    <property type="match status" value="1"/>
</dbReference>
<name>A0A3L6R8E0_PANMI</name>
<dbReference type="Gene3D" id="3.30.20.10">
    <property type="entry name" value="Endochitinase, domain 2"/>
    <property type="match status" value="2"/>
</dbReference>
<dbReference type="EC" id="3.2.1.14" evidence="2"/>
<keyword evidence="13" id="KW-1185">Reference proteome</keyword>
<dbReference type="InterPro" id="IPR023346">
    <property type="entry name" value="Lysozyme-like_dom_sf"/>
</dbReference>
<dbReference type="GO" id="GO:0008843">
    <property type="term" value="F:endochitinase activity"/>
    <property type="evidence" value="ECO:0007669"/>
    <property type="project" value="UniProtKB-EC"/>
</dbReference>
<keyword evidence="10" id="KW-0732">Signal</keyword>
<dbReference type="InterPro" id="IPR000726">
    <property type="entry name" value="Glyco_hydro_19_cat"/>
</dbReference>
<evidence type="ECO:0000256" key="5">
    <source>
        <dbReference type="ARBA" id="ARBA00023277"/>
    </source>
</evidence>
<evidence type="ECO:0000256" key="1">
    <source>
        <dbReference type="ARBA" id="ARBA00000822"/>
    </source>
</evidence>
<evidence type="ECO:0000259" key="11">
    <source>
        <dbReference type="PROSITE" id="PS00774"/>
    </source>
</evidence>
<keyword evidence="3" id="KW-0378">Hydrolase</keyword>
<keyword evidence="4 9" id="KW-1015">Disulfide bond</keyword>
<sequence length="329" mass="35609">MARLFLPPIFFLLAGLLAIVSNAGVAEAWWWSGWRWDCLFPSTGRGYGHGHGQSRSHVASIVTEDVYRSFFLHKDDAACPAHGFYNYTSFLRAAEAFPGFGGDGNAATRKREVAAFLAQISHETTGGWATAPDGPFAWGLCFKEEIRPPSNYCDASNTEWPCFPGKSYHGRGPIQLSWYVTYARFSGSSAGDGGGDEICFGVACRNFNYGPAGKALGFDGLRDPEVVASDPDVAFKTALWFWMTPRAPKPSCHDVMVGRYRPSPGDLAANRTAGFGLTTNIINGGIECGPRGNAAPVGDRIGFFRRYCGVLGVDVGPNLDCARQEPYSS</sequence>
<dbReference type="STRING" id="4540.A0A3L6R8E0"/>
<feature type="signal peptide" evidence="10">
    <location>
        <begin position="1"/>
        <end position="28"/>
    </location>
</feature>
<evidence type="ECO:0000256" key="10">
    <source>
        <dbReference type="SAM" id="SignalP"/>
    </source>
</evidence>
<feature type="domain" description="Glycoside hydrolase family 19 catalytic" evidence="11">
    <location>
        <begin position="233"/>
        <end position="243"/>
    </location>
</feature>
<dbReference type="Proteomes" id="UP000275267">
    <property type="component" value="Unassembled WGS sequence"/>
</dbReference>
<protein>
    <recommendedName>
        <fullName evidence="2">chitinase</fullName>
        <ecNumber evidence="2">3.2.1.14</ecNumber>
    </recommendedName>
</protein>
<dbReference type="GO" id="GO:0000272">
    <property type="term" value="P:polysaccharide catabolic process"/>
    <property type="evidence" value="ECO:0007669"/>
    <property type="project" value="UniProtKB-KW"/>
</dbReference>
<evidence type="ECO:0000256" key="6">
    <source>
        <dbReference type="ARBA" id="ARBA00023295"/>
    </source>
</evidence>
<dbReference type="OrthoDB" id="5985073at2759"/>
<gene>
    <name evidence="12" type="ORF">C2845_PM06G07690</name>
</gene>
<proteinExistence type="predicted"/>
<organism evidence="12 13">
    <name type="scientific">Panicum miliaceum</name>
    <name type="common">Proso millet</name>
    <name type="synonym">Broomcorn millet</name>
    <dbReference type="NCBI Taxonomy" id="4540"/>
    <lineage>
        <taxon>Eukaryota</taxon>
        <taxon>Viridiplantae</taxon>
        <taxon>Streptophyta</taxon>
        <taxon>Embryophyta</taxon>
        <taxon>Tracheophyta</taxon>
        <taxon>Spermatophyta</taxon>
        <taxon>Magnoliopsida</taxon>
        <taxon>Liliopsida</taxon>
        <taxon>Poales</taxon>
        <taxon>Poaceae</taxon>
        <taxon>PACMAD clade</taxon>
        <taxon>Panicoideae</taxon>
        <taxon>Panicodae</taxon>
        <taxon>Paniceae</taxon>
        <taxon>Panicinae</taxon>
        <taxon>Panicum</taxon>
        <taxon>Panicum sect. Panicum</taxon>
    </lineage>
</organism>
<evidence type="ECO:0000313" key="12">
    <source>
        <dbReference type="EMBL" id="RLM99096.1"/>
    </source>
</evidence>
<dbReference type="PIRSF" id="PIRSF001060">
    <property type="entry name" value="Endochitinase"/>
    <property type="match status" value="1"/>
</dbReference>
<dbReference type="Pfam" id="PF00182">
    <property type="entry name" value="Glyco_hydro_19"/>
    <property type="match status" value="2"/>
</dbReference>
<feature type="chain" id="PRO_5017966863" description="chitinase" evidence="10">
    <location>
        <begin position="29"/>
        <end position="329"/>
    </location>
</feature>